<name>A0A9Q8YBV5_ENSAD</name>
<evidence type="ECO:0000256" key="2">
    <source>
        <dbReference type="ARBA" id="ARBA00023315"/>
    </source>
</evidence>
<dbReference type="Pfam" id="PF00583">
    <property type="entry name" value="Acetyltransf_1"/>
    <property type="match status" value="1"/>
</dbReference>
<keyword evidence="1 4" id="KW-0808">Transferase</keyword>
<sequence>MQGTSLRHACTNDIAFLLQLYSSFRADELAAVPWSPEQKQVFLELQFIAQHRHYRSVYPDADYLVVDIGDKPVGRLYLDSEKERWLIVDIGFLPEWRRQGKGTALLTAIQREATTSKARVLTLHVEQRNFRAQALYQRLGFRAINDLGSHIKMKWSPGDFDEAERR</sequence>
<evidence type="ECO:0000313" key="5">
    <source>
        <dbReference type="Proteomes" id="UP001055460"/>
    </source>
</evidence>
<keyword evidence="2 4" id="KW-0012">Acyltransferase</keyword>
<protein>
    <submittedName>
        <fullName evidence="4">GNAT family N-acetyltransferase</fullName>
        <ecNumber evidence="4">2.3.1.-</ecNumber>
    </submittedName>
</protein>
<dbReference type="PANTHER" id="PTHR43877">
    <property type="entry name" value="AMINOALKYLPHOSPHONATE N-ACETYLTRANSFERASE-RELATED-RELATED"/>
    <property type="match status" value="1"/>
</dbReference>
<geneLocation type="plasmid" evidence="4 5">
    <name>pA</name>
</geneLocation>
<dbReference type="InterPro" id="IPR016181">
    <property type="entry name" value="Acyl_CoA_acyltransferase"/>
</dbReference>
<dbReference type="AlphaFoldDB" id="A0A9Q8YBV5"/>
<dbReference type="EC" id="2.3.1.-" evidence="4"/>
<evidence type="ECO:0000256" key="1">
    <source>
        <dbReference type="ARBA" id="ARBA00022679"/>
    </source>
</evidence>
<dbReference type="CDD" id="cd04301">
    <property type="entry name" value="NAT_SF"/>
    <property type="match status" value="1"/>
</dbReference>
<dbReference type="RefSeq" id="WP_162728859.1">
    <property type="nucleotide sequence ID" value="NZ_CAXURO020000002.1"/>
</dbReference>
<dbReference type="PROSITE" id="PS51186">
    <property type="entry name" value="GNAT"/>
    <property type="match status" value="1"/>
</dbReference>
<dbReference type="EMBL" id="CP098808">
    <property type="protein sequence ID" value="USJ25666.1"/>
    <property type="molecule type" value="Genomic_DNA"/>
</dbReference>
<feature type="domain" description="N-acetyltransferase" evidence="3">
    <location>
        <begin position="4"/>
        <end position="166"/>
    </location>
</feature>
<keyword evidence="4" id="KW-0614">Plasmid</keyword>
<dbReference type="InterPro" id="IPR000182">
    <property type="entry name" value="GNAT_dom"/>
</dbReference>
<dbReference type="Proteomes" id="UP001055460">
    <property type="component" value="Plasmid pA"/>
</dbReference>
<gene>
    <name evidence="4" type="ORF">NE863_24660</name>
</gene>
<organism evidence="4 5">
    <name type="scientific">Ensifer adhaerens</name>
    <name type="common">Sinorhizobium morelense</name>
    <dbReference type="NCBI Taxonomy" id="106592"/>
    <lineage>
        <taxon>Bacteria</taxon>
        <taxon>Pseudomonadati</taxon>
        <taxon>Pseudomonadota</taxon>
        <taxon>Alphaproteobacteria</taxon>
        <taxon>Hyphomicrobiales</taxon>
        <taxon>Rhizobiaceae</taxon>
        <taxon>Sinorhizobium/Ensifer group</taxon>
        <taxon>Ensifer</taxon>
    </lineage>
</organism>
<accession>A0A9Q8YBV5</accession>
<evidence type="ECO:0000313" key="4">
    <source>
        <dbReference type="EMBL" id="USJ25666.1"/>
    </source>
</evidence>
<dbReference type="SUPFAM" id="SSF55729">
    <property type="entry name" value="Acyl-CoA N-acyltransferases (Nat)"/>
    <property type="match status" value="1"/>
</dbReference>
<evidence type="ECO:0000259" key="3">
    <source>
        <dbReference type="PROSITE" id="PS51186"/>
    </source>
</evidence>
<reference evidence="4" key="1">
    <citation type="submission" date="2022-06" db="EMBL/GenBank/DDBJ databases">
        <title>Physiological and biochemical characterization and genomic elucidation of a strain of the genus Ensifer adhaerens M8 that combines arsenic oxidation and chromium reduction.</title>
        <authorList>
            <person name="Li X."/>
            <person name="Yu c."/>
        </authorList>
    </citation>
    <scope>NUCLEOTIDE SEQUENCE</scope>
    <source>
        <strain evidence="4">M8</strain>
        <plasmid evidence="4">pA</plasmid>
    </source>
</reference>
<dbReference type="InterPro" id="IPR050832">
    <property type="entry name" value="Bact_Acetyltransf"/>
</dbReference>
<dbReference type="GO" id="GO:0016747">
    <property type="term" value="F:acyltransferase activity, transferring groups other than amino-acyl groups"/>
    <property type="evidence" value="ECO:0007669"/>
    <property type="project" value="InterPro"/>
</dbReference>
<proteinExistence type="predicted"/>
<dbReference type="Gene3D" id="3.40.630.30">
    <property type="match status" value="1"/>
</dbReference>